<keyword evidence="2" id="KW-0238">DNA-binding</keyword>
<reference evidence="5" key="2">
    <citation type="submission" date="2020-09" db="EMBL/GenBank/DDBJ databases">
        <authorList>
            <person name="Sun Q."/>
            <person name="Zhou Y."/>
        </authorList>
    </citation>
    <scope>NUCLEOTIDE SEQUENCE</scope>
    <source>
        <strain evidence="5">CGMCC 1.15082</strain>
    </source>
</reference>
<feature type="domain" description="GntR C-terminal" evidence="4">
    <location>
        <begin position="1"/>
        <end position="125"/>
    </location>
</feature>
<reference evidence="5" key="1">
    <citation type="journal article" date="2014" name="Int. J. Syst. Evol. Microbiol.">
        <title>Complete genome sequence of Corynebacterium casei LMG S-19264T (=DSM 44701T), isolated from a smear-ripened cheese.</title>
        <authorList>
            <consortium name="US DOE Joint Genome Institute (JGI-PGF)"/>
            <person name="Walter F."/>
            <person name="Albersmeier A."/>
            <person name="Kalinowski J."/>
            <person name="Ruckert C."/>
        </authorList>
    </citation>
    <scope>NUCLEOTIDE SEQUENCE</scope>
    <source>
        <strain evidence="5">CGMCC 1.15082</strain>
    </source>
</reference>
<dbReference type="PANTHER" id="PTHR43537">
    <property type="entry name" value="TRANSCRIPTIONAL REGULATOR, GNTR FAMILY"/>
    <property type="match status" value="1"/>
</dbReference>
<evidence type="ECO:0000256" key="1">
    <source>
        <dbReference type="ARBA" id="ARBA00023015"/>
    </source>
</evidence>
<dbReference type="GO" id="GO:0003677">
    <property type="term" value="F:DNA binding"/>
    <property type="evidence" value="ECO:0007669"/>
    <property type="project" value="UniProtKB-KW"/>
</dbReference>
<accession>A0A916WC24</accession>
<sequence length="145" mass="16021">MRIGVEVEAAGLAALRSSPAQEAEIQSRLNHFSELVQAGKSTDDADFQFHLAIASSTNNARFRSFLEHIGRRVIPRVKFRSAMGGQDPLPNRDNILLAEHIKVAAAIFARDAEAARGAMRLHLEGGLKRYRALVRNSSVRLPESY</sequence>
<dbReference type="Proteomes" id="UP000646478">
    <property type="component" value="Unassembled WGS sequence"/>
</dbReference>
<dbReference type="PANTHER" id="PTHR43537:SF5">
    <property type="entry name" value="UXU OPERON TRANSCRIPTIONAL REGULATOR"/>
    <property type="match status" value="1"/>
</dbReference>
<protein>
    <recommendedName>
        <fullName evidence="4">GntR C-terminal domain-containing protein</fullName>
    </recommendedName>
</protein>
<dbReference type="InterPro" id="IPR008920">
    <property type="entry name" value="TF_FadR/GntR_C"/>
</dbReference>
<keyword evidence="1" id="KW-0805">Transcription regulation</keyword>
<keyword evidence="3" id="KW-0804">Transcription</keyword>
<evidence type="ECO:0000313" key="6">
    <source>
        <dbReference type="Proteomes" id="UP000646478"/>
    </source>
</evidence>
<dbReference type="InterPro" id="IPR011711">
    <property type="entry name" value="GntR_C"/>
</dbReference>
<organism evidence="5 6">
    <name type="scientific">Brucella endophytica</name>
    <dbReference type="NCBI Taxonomy" id="1963359"/>
    <lineage>
        <taxon>Bacteria</taxon>
        <taxon>Pseudomonadati</taxon>
        <taxon>Pseudomonadota</taxon>
        <taxon>Alphaproteobacteria</taxon>
        <taxon>Hyphomicrobiales</taxon>
        <taxon>Brucellaceae</taxon>
        <taxon>Brucella/Ochrobactrum group</taxon>
        <taxon>Brucella</taxon>
    </lineage>
</organism>
<evidence type="ECO:0000256" key="2">
    <source>
        <dbReference type="ARBA" id="ARBA00023125"/>
    </source>
</evidence>
<evidence type="ECO:0000259" key="4">
    <source>
        <dbReference type="SMART" id="SM00895"/>
    </source>
</evidence>
<dbReference type="Gene3D" id="1.20.120.530">
    <property type="entry name" value="GntR ligand-binding domain-like"/>
    <property type="match status" value="1"/>
</dbReference>
<dbReference type="SUPFAM" id="SSF48008">
    <property type="entry name" value="GntR ligand-binding domain-like"/>
    <property type="match status" value="1"/>
</dbReference>
<dbReference type="SMART" id="SM00895">
    <property type="entry name" value="FCD"/>
    <property type="match status" value="1"/>
</dbReference>
<dbReference type="Pfam" id="PF07729">
    <property type="entry name" value="FCD"/>
    <property type="match status" value="1"/>
</dbReference>
<comment type="caution">
    <text evidence="5">The sequence shown here is derived from an EMBL/GenBank/DDBJ whole genome shotgun (WGS) entry which is preliminary data.</text>
</comment>
<evidence type="ECO:0000256" key="3">
    <source>
        <dbReference type="ARBA" id="ARBA00023163"/>
    </source>
</evidence>
<name>A0A916WC24_9HYPH</name>
<gene>
    <name evidence="5" type="ORF">GCM10011491_12030</name>
</gene>
<keyword evidence="6" id="KW-1185">Reference proteome</keyword>
<dbReference type="AlphaFoldDB" id="A0A916WC24"/>
<proteinExistence type="predicted"/>
<dbReference type="EMBL" id="BMHH01000004">
    <property type="protein sequence ID" value="GGA86030.1"/>
    <property type="molecule type" value="Genomic_DNA"/>
</dbReference>
<evidence type="ECO:0000313" key="5">
    <source>
        <dbReference type="EMBL" id="GGA86030.1"/>
    </source>
</evidence>